<organism evidence="2 3">
    <name type="scientific">Flavobacterium fluvii</name>
    <dbReference type="NCBI Taxonomy" id="468056"/>
    <lineage>
        <taxon>Bacteria</taxon>
        <taxon>Pseudomonadati</taxon>
        <taxon>Bacteroidota</taxon>
        <taxon>Flavobacteriia</taxon>
        <taxon>Flavobacteriales</taxon>
        <taxon>Flavobacteriaceae</taxon>
        <taxon>Flavobacterium</taxon>
    </lineage>
</organism>
<dbReference type="Gene3D" id="1.50.10.20">
    <property type="match status" value="1"/>
</dbReference>
<keyword evidence="3" id="KW-1185">Reference proteome</keyword>
<protein>
    <submittedName>
        <fullName evidence="2">Pectate lyase, PelA/Pel-15E family</fullName>
    </submittedName>
</protein>
<name>A0A1M5HTA2_9FLAO</name>
<dbReference type="STRING" id="468056.SAMN05443549_102369"/>
<evidence type="ECO:0000313" key="2">
    <source>
        <dbReference type="EMBL" id="SHG19191.1"/>
    </source>
</evidence>
<gene>
    <name evidence="2" type="ORF">SAMN05443549_102369</name>
</gene>
<accession>A0A1M5HTA2</accession>
<dbReference type="Proteomes" id="UP000184516">
    <property type="component" value="Unassembled WGS sequence"/>
</dbReference>
<feature type="chain" id="PRO_5013382070" evidence="1">
    <location>
        <begin position="26"/>
        <end position="401"/>
    </location>
</feature>
<dbReference type="InterPro" id="IPR012669">
    <property type="entry name" value="Pectate_lyase"/>
</dbReference>
<proteinExistence type="predicted"/>
<dbReference type="RefSeq" id="WP_073369407.1">
    <property type="nucleotide sequence ID" value="NZ_FQWB01000002.1"/>
</dbReference>
<dbReference type="NCBIfam" id="TIGR02474">
    <property type="entry name" value="pec_lyase"/>
    <property type="match status" value="1"/>
</dbReference>
<dbReference type="GO" id="GO:0016829">
    <property type="term" value="F:lyase activity"/>
    <property type="evidence" value="ECO:0007669"/>
    <property type="project" value="UniProtKB-KW"/>
</dbReference>
<dbReference type="AlphaFoldDB" id="A0A1M5HTA2"/>
<reference evidence="3" key="1">
    <citation type="submission" date="2016-11" db="EMBL/GenBank/DDBJ databases">
        <authorList>
            <person name="Varghese N."/>
            <person name="Submissions S."/>
        </authorList>
    </citation>
    <scope>NUCLEOTIDE SEQUENCE [LARGE SCALE GENOMIC DNA]</scope>
    <source>
        <strain evidence="3">DSM 19978</strain>
    </source>
</reference>
<dbReference type="EMBL" id="FQWB01000002">
    <property type="protein sequence ID" value="SHG19191.1"/>
    <property type="molecule type" value="Genomic_DNA"/>
</dbReference>
<dbReference type="SUPFAM" id="SSF81853">
    <property type="entry name" value="Family 10 polysaccharide lyase"/>
    <property type="match status" value="1"/>
</dbReference>
<dbReference type="OrthoDB" id="9804686at2"/>
<sequence>MKIFAPKNQKASLLLAVVLTSFSFAFSIAQSNKESKTTISTKPFADGVNHWYHIKDASNIVNPVPNQPQYPESEYTKIADNIIYFQRDNGGWPKNYDMRAVLTPEQINDVVKTKSVLHTTFDNATSYTHTYYLAQVYTLTKTEKYKEACLKGIDFVLKAQYSNGGWPQYFPLEKGYSRHITFNDGAYMGIMDMLGKILYNDPNFAFLDNKTKTKVAAAYQKGIDCILKMQIVDQGKLTAWCQQHDEETLLPAWARKFEPPSICNGESAAVVLFLMNIENPNEKTIKSIQAAVKWFSDSKIYNTRVETFDAPKEESKYMTITKDNRVVNDPTAPPIWTRYYELGTEKPLFCDRDSKYLYSLAEVSRERRVGYAWYTYNPEKVLKKYPEWQKKWAPTTDVLKP</sequence>
<keyword evidence="1" id="KW-0732">Signal</keyword>
<evidence type="ECO:0000313" key="3">
    <source>
        <dbReference type="Proteomes" id="UP000184516"/>
    </source>
</evidence>
<evidence type="ECO:0000256" key="1">
    <source>
        <dbReference type="SAM" id="SignalP"/>
    </source>
</evidence>
<feature type="signal peptide" evidence="1">
    <location>
        <begin position="1"/>
        <end position="25"/>
    </location>
</feature>
<dbReference type="Pfam" id="PF09492">
    <property type="entry name" value="Pec_lyase"/>
    <property type="match status" value="1"/>
</dbReference>
<keyword evidence="2" id="KW-0456">Lyase</keyword>